<organism evidence="2 3">
    <name type="scientific">Candidatus Desulfacyla euxinica</name>
    <dbReference type="NCBI Taxonomy" id="2841693"/>
    <lineage>
        <taxon>Bacteria</taxon>
        <taxon>Deltaproteobacteria</taxon>
        <taxon>Candidatus Desulfacyla</taxon>
    </lineage>
</organism>
<reference evidence="2 3" key="1">
    <citation type="submission" date="2020-08" db="EMBL/GenBank/DDBJ databases">
        <title>Bridging the membrane lipid divide: bacteria of the FCB group superphylum have the potential to synthesize archaeal ether lipids.</title>
        <authorList>
            <person name="Villanueva L."/>
            <person name="Von Meijenfeldt F.A.B."/>
            <person name="Westbye A.B."/>
            <person name="Yadav S."/>
            <person name="Hopmans E.C."/>
            <person name="Dutilh B.E."/>
            <person name="Sinninghe Damste J.S."/>
        </authorList>
    </citation>
    <scope>NUCLEOTIDE SEQUENCE [LARGE SCALE GENOMIC DNA]</scope>
    <source>
        <strain evidence="2">NIOZ-UU27</strain>
    </source>
</reference>
<dbReference type="GO" id="GO:0055088">
    <property type="term" value="P:lipid homeostasis"/>
    <property type="evidence" value="ECO:0007669"/>
    <property type="project" value="TreeGrafter"/>
</dbReference>
<evidence type="ECO:0000313" key="3">
    <source>
        <dbReference type="Proteomes" id="UP000650524"/>
    </source>
</evidence>
<dbReference type="EMBL" id="JACNJD010000239">
    <property type="protein sequence ID" value="MBC8177855.1"/>
    <property type="molecule type" value="Genomic_DNA"/>
</dbReference>
<proteinExistence type="predicted"/>
<dbReference type="SUPFAM" id="SSF53474">
    <property type="entry name" value="alpha/beta-Hydrolases"/>
    <property type="match status" value="1"/>
</dbReference>
<dbReference type="GO" id="GO:0042171">
    <property type="term" value="F:lysophosphatidic acid acyltransferase activity"/>
    <property type="evidence" value="ECO:0007669"/>
    <property type="project" value="TreeGrafter"/>
</dbReference>
<dbReference type="InterPro" id="IPR029058">
    <property type="entry name" value="AB_hydrolase_fold"/>
</dbReference>
<comment type="caution">
    <text evidence="2">The sequence shown here is derived from an EMBL/GenBank/DDBJ whole genome shotgun (WGS) entry which is preliminary data.</text>
</comment>
<dbReference type="AlphaFoldDB" id="A0A8J6N0A2"/>
<feature type="domain" description="AB hydrolase-1" evidence="1">
    <location>
        <begin position="19"/>
        <end position="251"/>
    </location>
</feature>
<dbReference type="GO" id="GO:0006654">
    <property type="term" value="P:phosphatidic acid biosynthetic process"/>
    <property type="evidence" value="ECO:0007669"/>
    <property type="project" value="TreeGrafter"/>
</dbReference>
<evidence type="ECO:0000259" key="1">
    <source>
        <dbReference type="Pfam" id="PF12697"/>
    </source>
</evidence>
<dbReference type="GO" id="GO:0052689">
    <property type="term" value="F:carboxylic ester hydrolase activity"/>
    <property type="evidence" value="ECO:0007669"/>
    <property type="project" value="TreeGrafter"/>
</dbReference>
<dbReference type="PANTHER" id="PTHR42886:SF42">
    <property type="entry name" value="ALPHA_BETA-HYDROLASES SUPERFAMILY PROTEIN"/>
    <property type="match status" value="1"/>
</dbReference>
<keyword evidence="2" id="KW-0378">Hydrolase</keyword>
<dbReference type="Proteomes" id="UP000650524">
    <property type="component" value="Unassembled WGS sequence"/>
</dbReference>
<dbReference type="InterPro" id="IPR000073">
    <property type="entry name" value="AB_hydrolase_1"/>
</dbReference>
<evidence type="ECO:0000313" key="2">
    <source>
        <dbReference type="EMBL" id="MBC8177855.1"/>
    </source>
</evidence>
<gene>
    <name evidence="2" type="ORF">H8E19_10670</name>
</gene>
<dbReference type="Gene3D" id="3.40.50.1820">
    <property type="entry name" value="alpha/beta hydrolase"/>
    <property type="match status" value="1"/>
</dbReference>
<sequence length="262" mass="29649">MELEVISRKPEGVSRKVPVLFVHGAWHGAWCWEKHFMPYFAEKGYTAYALSLRGHGDSERPGHFRWMRIADYVEDVAQVVDQLPEKPVMVGHSMGGLVVQKYLEEHTAPAAVLLASVPVKGVFRTTLRIALRHPLAFLKANLTWSLYPIIGKPKLTREAFFSMDILPDTLKGYFSLMQDESYLAFLDMMLFKLPNPEKISTELLITGAENDTIFHPGEIEATAAAYAKKPEVFKGMAHDMMLEDGWQTVADRILKWLGEKGI</sequence>
<protein>
    <submittedName>
        <fullName evidence="2">Alpha/beta fold hydrolase</fullName>
    </submittedName>
</protein>
<name>A0A8J6N0A2_9DELT</name>
<dbReference type="Pfam" id="PF12697">
    <property type="entry name" value="Abhydrolase_6"/>
    <property type="match status" value="1"/>
</dbReference>
<accession>A0A8J6N0A2</accession>
<dbReference type="PANTHER" id="PTHR42886">
    <property type="entry name" value="RE40534P-RELATED"/>
    <property type="match status" value="1"/>
</dbReference>